<gene>
    <name evidence="2" type="ORF">FHU37_002288</name>
</gene>
<organism evidence="2 3">
    <name type="scientific">Allostreptomyces psammosilenae</name>
    <dbReference type="NCBI Taxonomy" id="1892865"/>
    <lineage>
        <taxon>Bacteria</taxon>
        <taxon>Bacillati</taxon>
        <taxon>Actinomycetota</taxon>
        <taxon>Actinomycetes</taxon>
        <taxon>Kitasatosporales</taxon>
        <taxon>Streptomycetaceae</taxon>
        <taxon>Allostreptomyces</taxon>
    </lineage>
</organism>
<comment type="caution">
    <text evidence="2">The sequence shown here is derived from an EMBL/GenBank/DDBJ whole genome shotgun (WGS) entry which is preliminary data.</text>
</comment>
<sequence>MQRTRRTLRDVAVITATTAPLLLALASPAAAEPHTATLTVGPVNLPAVVPVEACIDDLCVSTPEATDVTLRVVATTLTEGQPLELTSVPCPSGHGAAVTVSTSVTATVTIEALVTGNGPLGPISVPVGPRIQTIGADTPGVTVLSCSS</sequence>
<feature type="chain" id="PRO_5032738322" evidence="1">
    <location>
        <begin position="32"/>
        <end position="148"/>
    </location>
</feature>
<evidence type="ECO:0000313" key="2">
    <source>
        <dbReference type="EMBL" id="NYI05345.1"/>
    </source>
</evidence>
<dbReference type="EMBL" id="JACBZD010000001">
    <property type="protein sequence ID" value="NYI05345.1"/>
    <property type="molecule type" value="Genomic_DNA"/>
</dbReference>
<dbReference type="Proteomes" id="UP000567795">
    <property type="component" value="Unassembled WGS sequence"/>
</dbReference>
<proteinExistence type="predicted"/>
<name>A0A852ZTZ5_9ACTN</name>
<evidence type="ECO:0000313" key="3">
    <source>
        <dbReference type="Proteomes" id="UP000567795"/>
    </source>
</evidence>
<protein>
    <submittedName>
        <fullName evidence="2">Putative caspase-like protein</fullName>
    </submittedName>
</protein>
<evidence type="ECO:0000256" key="1">
    <source>
        <dbReference type="SAM" id="SignalP"/>
    </source>
</evidence>
<dbReference type="RefSeq" id="WP_179814098.1">
    <property type="nucleotide sequence ID" value="NZ_JACBZD010000001.1"/>
</dbReference>
<accession>A0A852ZTZ5</accession>
<keyword evidence="3" id="KW-1185">Reference proteome</keyword>
<feature type="signal peptide" evidence="1">
    <location>
        <begin position="1"/>
        <end position="31"/>
    </location>
</feature>
<dbReference type="AlphaFoldDB" id="A0A852ZTZ5"/>
<keyword evidence="1" id="KW-0732">Signal</keyword>
<reference evidence="2 3" key="1">
    <citation type="submission" date="2020-07" db="EMBL/GenBank/DDBJ databases">
        <title>Sequencing the genomes of 1000 actinobacteria strains.</title>
        <authorList>
            <person name="Klenk H.-P."/>
        </authorList>
    </citation>
    <scope>NUCLEOTIDE SEQUENCE [LARGE SCALE GENOMIC DNA]</scope>
    <source>
        <strain evidence="2 3">DSM 42178</strain>
    </source>
</reference>